<feature type="domain" description="Aminoacyl-transfer RNA synthetases class-II family profile" evidence="10">
    <location>
        <begin position="141"/>
        <end position="433"/>
    </location>
</feature>
<proteinExistence type="inferred from homology"/>
<keyword evidence="5 9" id="KW-0547">Nucleotide-binding</keyword>
<feature type="binding site" evidence="9">
    <location>
        <position position="359"/>
    </location>
    <ligand>
        <name>L-aspartate</name>
        <dbReference type="ChEBI" id="CHEBI:29991"/>
    </ligand>
</feature>
<evidence type="ECO:0000256" key="9">
    <source>
        <dbReference type="HAMAP-Rule" id="MF_02075"/>
    </source>
</evidence>
<reference evidence="11 12" key="1">
    <citation type="journal article" date="2019" name="ISME J.">
        <title>Isolation and characterization of a thermophilic sulfur- and iron-reducing thaumarchaeote from a terrestrial acidic hot spring.</title>
        <authorList>
            <person name="Kato S."/>
            <person name="Itoh T."/>
            <person name="Yuki M."/>
            <person name="Nagamori M."/>
            <person name="Ohnishi M."/>
            <person name="Uematsu K."/>
            <person name="Suzuki K."/>
            <person name="Takashina T."/>
            <person name="Ohkuma M."/>
        </authorList>
    </citation>
    <scope>NUCLEOTIDE SEQUENCE [LARGE SCALE GENOMIC DNA]</scope>
    <source>
        <strain evidence="11 12">NAS-02</strain>
    </source>
</reference>
<comment type="caution">
    <text evidence="9">Lacks conserved residue(s) required for the propagation of feature annotation.</text>
</comment>
<feature type="binding site" evidence="9">
    <location>
        <position position="174"/>
    </location>
    <ligand>
        <name>L-aspartate</name>
        <dbReference type="ChEBI" id="CHEBI:29991"/>
    </ligand>
</feature>
<dbReference type="NCBIfam" id="TIGR00458">
    <property type="entry name" value="aspS_nondisc"/>
    <property type="match status" value="1"/>
</dbReference>
<name>A0A4P2VFE1_9ARCH</name>
<dbReference type="GO" id="GO:0017101">
    <property type="term" value="C:aminoacyl-tRNA synthetase multienzyme complex"/>
    <property type="evidence" value="ECO:0007669"/>
    <property type="project" value="TreeGrafter"/>
</dbReference>
<sequence>MRDRRLRKELFLDGVTPALEGRIVEVTGWVEEQRDLGSLVFQVLRDSRGSAQVVYDKSRIGDAVDEVRTTTLQSYVYVRGEVVRGRSRKFPVEIRASEYEVLGPVRRQLPLDPSGGVPAGLDVRLDNRPLDLRNPRTSAIFSIRAKFLRAAREYLRSSGFIEVNTPKIIGSAAEGGADLFDLEYFGRKAYLAQSPQLYKEQLTMSLERVFEIAFYYRAEKFNTQRHLNEFTSVDVEAAMFDKRDAMDLLEGLVAEAGGAAIDESRREFEALGRDPPRAERPFPVITYVQALESLRAKGLNLAFGEDLGGDAVRLLAEEHEGYYFIVDWPLDAKPFYIQPGGNGLSESFDLMFGQLELASGGERIHERGLLEERLRAKGLDPEGFKDHLKFYEWGMPPHSGWGFGADRYLMVITGVNNIRETVLYPRDPTRLTP</sequence>
<dbReference type="GO" id="GO:0004815">
    <property type="term" value="F:aspartate-tRNA ligase activity"/>
    <property type="evidence" value="ECO:0007669"/>
    <property type="project" value="UniProtKB-UniRule"/>
</dbReference>
<dbReference type="SUPFAM" id="SSF55681">
    <property type="entry name" value="Class II aaRS and biotin synthetases"/>
    <property type="match status" value="1"/>
</dbReference>
<feature type="binding site" evidence="9">
    <location>
        <position position="217"/>
    </location>
    <ligand>
        <name>L-aspartate</name>
        <dbReference type="ChEBI" id="CHEBI:29991"/>
    </ligand>
</feature>
<dbReference type="GO" id="GO:0005524">
    <property type="term" value="F:ATP binding"/>
    <property type="evidence" value="ECO:0007669"/>
    <property type="project" value="UniProtKB-UniRule"/>
</dbReference>
<comment type="catalytic activity">
    <reaction evidence="9">
        <text>tRNA(Asp) + L-aspartate + ATP = L-aspartyl-tRNA(Asp) + AMP + diphosphate</text>
        <dbReference type="Rhea" id="RHEA:19649"/>
        <dbReference type="Rhea" id="RHEA-COMP:9660"/>
        <dbReference type="Rhea" id="RHEA-COMP:9678"/>
        <dbReference type="ChEBI" id="CHEBI:29991"/>
        <dbReference type="ChEBI" id="CHEBI:30616"/>
        <dbReference type="ChEBI" id="CHEBI:33019"/>
        <dbReference type="ChEBI" id="CHEBI:78442"/>
        <dbReference type="ChEBI" id="CHEBI:78516"/>
        <dbReference type="ChEBI" id="CHEBI:456215"/>
        <dbReference type="EC" id="6.1.1.12"/>
    </reaction>
</comment>
<feature type="binding site" evidence="9">
    <location>
        <begin position="225"/>
        <end position="227"/>
    </location>
    <ligand>
        <name>ATP</name>
        <dbReference type="ChEBI" id="CHEBI:30616"/>
    </ligand>
</feature>
<evidence type="ECO:0000256" key="1">
    <source>
        <dbReference type="ARBA" id="ARBA00004496"/>
    </source>
</evidence>
<evidence type="ECO:0000256" key="2">
    <source>
        <dbReference type="ARBA" id="ARBA00005312"/>
    </source>
</evidence>
<keyword evidence="7 9" id="KW-0648">Protein biosynthesis</keyword>
<dbReference type="Pfam" id="PF01336">
    <property type="entry name" value="tRNA_anti-codon"/>
    <property type="match status" value="1"/>
</dbReference>
<evidence type="ECO:0000256" key="8">
    <source>
        <dbReference type="ARBA" id="ARBA00023146"/>
    </source>
</evidence>
<dbReference type="GO" id="GO:0005829">
    <property type="term" value="C:cytosol"/>
    <property type="evidence" value="ECO:0007669"/>
    <property type="project" value="TreeGrafter"/>
</dbReference>
<dbReference type="PROSITE" id="PS50862">
    <property type="entry name" value="AA_TRNA_LIGASE_II"/>
    <property type="match status" value="1"/>
</dbReference>
<dbReference type="PANTHER" id="PTHR43450:SF1">
    <property type="entry name" value="ASPARTATE--TRNA LIGASE, CYTOPLASMIC"/>
    <property type="match status" value="1"/>
</dbReference>
<feature type="binding site" evidence="9">
    <location>
        <position position="356"/>
    </location>
    <ligand>
        <name>Mg(2+)</name>
        <dbReference type="ChEBI" id="CHEBI:18420"/>
        <label>2</label>
    </ligand>
</feature>
<dbReference type="NCBIfam" id="NF003483">
    <property type="entry name" value="PRK05159.1"/>
    <property type="match status" value="1"/>
</dbReference>
<feature type="binding site" evidence="9">
    <location>
        <begin position="217"/>
        <end position="219"/>
    </location>
    <ligand>
        <name>ATP</name>
        <dbReference type="ChEBI" id="CHEBI:30616"/>
    </ligand>
</feature>
<dbReference type="InterPro" id="IPR004365">
    <property type="entry name" value="NA-bd_OB_tRNA"/>
</dbReference>
<comment type="function">
    <text evidence="9">Catalyzes the attachment of L-aspartate to tRNA(Asp) in a two-step reaction: L-aspartate is first activated by ATP to form Asp-AMP and then transferred to the acceptor end of tRNA(Asp).</text>
</comment>
<dbReference type="InterPro" id="IPR004364">
    <property type="entry name" value="Aa-tRNA-synt_II"/>
</dbReference>
<keyword evidence="6 9" id="KW-0067">ATP-binding</keyword>
<evidence type="ECO:0000259" key="10">
    <source>
        <dbReference type="PROSITE" id="PS50862"/>
    </source>
</evidence>
<feature type="binding site" evidence="9">
    <location>
        <position position="356"/>
    </location>
    <ligand>
        <name>ATP</name>
        <dbReference type="ChEBI" id="CHEBI:30616"/>
    </ligand>
</feature>
<dbReference type="KEGG" id="ccai:NAS2_1309"/>
<dbReference type="OrthoDB" id="5908at2157"/>
<evidence type="ECO:0000256" key="5">
    <source>
        <dbReference type="ARBA" id="ARBA00022741"/>
    </source>
</evidence>
<dbReference type="EMBL" id="AP018732">
    <property type="protein sequence ID" value="BBE42697.1"/>
    <property type="molecule type" value="Genomic_DNA"/>
</dbReference>
<feature type="binding site" evidence="9">
    <location>
        <position position="359"/>
    </location>
    <ligand>
        <name>Mg(2+)</name>
        <dbReference type="ChEBI" id="CHEBI:18420"/>
        <label>2</label>
    </ligand>
</feature>
<dbReference type="GO" id="GO:0003723">
    <property type="term" value="F:RNA binding"/>
    <property type="evidence" value="ECO:0007669"/>
    <property type="project" value="TreeGrafter"/>
</dbReference>
<dbReference type="EC" id="6.1.1.12" evidence="9"/>
<dbReference type="Proteomes" id="UP000509448">
    <property type="component" value="Chromosome"/>
</dbReference>
<evidence type="ECO:0000313" key="12">
    <source>
        <dbReference type="Proteomes" id="UP000509448"/>
    </source>
</evidence>
<dbReference type="InterPro" id="IPR006195">
    <property type="entry name" value="aa-tRNA-synth_II"/>
</dbReference>
<feature type="site" description="Important for tRNA discrimination" evidence="9">
    <location>
        <position position="89"/>
    </location>
</feature>
<comment type="cofactor">
    <cofactor evidence="9">
        <name>Mg(2+)</name>
        <dbReference type="ChEBI" id="CHEBI:18420"/>
    </cofactor>
    <text evidence="9">Binds 3 Mg(2+) cations per subunit. The strongest magnesium site (Mg1) is bound to the beta- and gamma-phosphates of ATP and four water molecules complete its coordination sphere.</text>
</comment>
<evidence type="ECO:0000256" key="6">
    <source>
        <dbReference type="ARBA" id="ARBA00022840"/>
    </source>
</evidence>
<dbReference type="GeneID" id="55585123"/>
<evidence type="ECO:0000313" key="11">
    <source>
        <dbReference type="EMBL" id="BBE42697.1"/>
    </source>
</evidence>
<dbReference type="PRINTS" id="PR01042">
    <property type="entry name" value="TRNASYNTHASP"/>
</dbReference>
<keyword evidence="3 9" id="KW-0963">Cytoplasm</keyword>
<comment type="subcellular location">
    <subcellularLocation>
        <location evidence="1 9">Cytoplasm</location>
    </subcellularLocation>
</comment>
<dbReference type="InterPro" id="IPR045864">
    <property type="entry name" value="aa-tRNA-synth_II/BPL/LPL"/>
</dbReference>
<dbReference type="InterPro" id="IPR004523">
    <property type="entry name" value="Asp-tRNA_synthase_2"/>
</dbReference>
<comment type="similarity">
    <text evidence="2 9">Belongs to the class-II aminoacyl-tRNA synthetase family. Type 2 subfamily.</text>
</comment>
<comment type="subunit">
    <text evidence="9">Homodimer.</text>
</comment>
<keyword evidence="12" id="KW-1185">Reference proteome</keyword>
<evidence type="ECO:0000256" key="3">
    <source>
        <dbReference type="ARBA" id="ARBA00022490"/>
    </source>
</evidence>
<dbReference type="SUPFAM" id="SSF50249">
    <property type="entry name" value="Nucleic acid-binding proteins"/>
    <property type="match status" value="1"/>
</dbReference>
<gene>
    <name evidence="9" type="primary">aspS</name>
    <name evidence="11" type="ORF">NAS2_1309</name>
</gene>
<keyword evidence="9" id="KW-0460">Magnesium</keyword>
<dbReference type="PANTHER" id="PTHR43450">
    <property type="entry name" value="ASPARTYL-TRNA SYNTHETASE"/>
    <property type="match status" value="1"/>
</dbReference>
<dbReference type="RefSeq" id="WP_174448908.1">
    <property type="nucleotide sequence ID" value="NZ_AP018732.1"/>
</dbReference>
<dbReference type="HAMAP" id="MF_02075">
    <property type="entry name" value="Asp_tRNA_synth_type2"/>
    <property type="match status" value="1"/>
</dbReference>
<feature type="region of interest" description="Aspartate" evidence="9">
    <location>
        <begin position="196"/>
        <end position="199"/>
    </location>
</feature>
<keyword evidence="4 9" id="KW-0436">Ligase</keyword>
<feature type="binding site" evidence="9">
    <location>
        <begin position="404"/>
        <end position="407"/>
    </location>
    <ligand>
        <name>ATP</name>
        <dbReference type="ChEBI" id="CHEBI:30616"/>
    </ligand>
</feature>
<evidence type="ECO:0000256" key="4">
    <source>
        <dbReference type="ARBA" id="ARBA00022598"/>
    </source>
</evidence>
<dbReference type="AlphaFoldDB" id="A0A4P2VFE1"/>
<dbReference type="GO" id="GO:0000287">
    <property type="term" value="F:magnesium ion binding"/>
    <property type="evidence" value="ECO:0007669"/>
    <property type="project" value="UniProtKB-UniRule"/>
</dbReference>
<keyword evidence="8 9" id="KW-0030">Aminoacyl-tRNA synthetase</keyword>
<dbReference type="InterPro" id="IPR002312">
    <property type="entry name" value="Asp/Asn-tRNA-synth_IIb"/>
</dbReference>
<accession>A0A4P2VFE1</accession>
<protein>
    <recommendedName>
        <fullName evidence="9">Aspartate--tRNA(Asp) ligase</fullName>
        <ecNumber evidence="9">6.1.1.12</ecNumber>
    </recommendedName>
    <alternativeName>
        <fullName evidence="9">Aspartyl-tRNA synthetase</fullName>
        <shortName evidence="9">AspRS</shortName>
    </alternativeName>
    <alternativeName>
        <fullName evidence="9">Discriminating aspartyl-tRNA synthetase</fullName>
        <shortName evidence="9">D-AspRS</shortName>
    </alternativeName>
</protein>
<organism evidence="11 12">
    <name type="scientific">Conexivisphaera calida</name>
    <dbReference type="NCBI Taxonomy" id="1874277"/>
    <lineage>
        <taxon>Archaea</taxon>
        <taxon>Nitrososphaerota</taxon>
        <taxon>Conexivisphaeria</taxon>
        <taxon>Conexivisphaerales</taxon>
        <taxon>Conexivisphaeraceae</taxon>
        <taxon>Conexivisphaera</taxon>
    </lineage>
</organism>
<dbReference type="Gene3D" id="3.30.930.10">
    <property type="entry name" value="Bira Bifunctional Protein, Domain 2"/>
    <property type="match status" value="1"/>
</dbReference>
<keyword evidence="9" id="KW-0479">Metal-binding</keyword>
<dbReference type="Gene3D" id="2.40.50.140">
    <property type="entry name" value="Nucleic acid-binding proteins"/>
    <property type="match status" value="1"/>
</dbReference>
<feature type="binding site" evidence="9">
    <location>
        <position position="356"/>
    </location>
    <ligand>
        <name>Mg(2+)</name>
        <dbReference type="ChEBI" id="CHEBI:18420"/>
        <label>3</label>
    </ligand>
</feature>
<dbReference type="Pfam" id="PF00152">
    <property type="entry name" value="tRNA-synt_2"/>
    <property type="match status" value="1"/>
</dbReference>
<dbReference type="InterPro" id="IPR012340">
    <property type="entry name" value="NA-bd_OB-fold"/>
</dbReference>
<feature type="binding site" evidence="9">
    <location>
        <position position="363"/>
    </location>
    <ligand>
        <name>L-aspartate</name>
        <dbReference type="ChEBI" id="CHEBI:29991"/>
    </ligand>
</feature>
<dbReference type="GO" id="GO:0006422">
    <property type="term" value="P:aspartyl-tRNA aminoacylation"/>
    <property type="evidence" value="ECO:0007669"/>
    <property type="project" value="UniProtKB-UniRule"/>
</dbReference>
<evidence type="ECO:0000256" key="7">
    <source>
        <dbReference type="ARBA" id="ARBA00022917"/>
    </source>
</evidence>